<gene>
    <name evidence="1" type="ORF">DWB68_06720</name>
</gene>
<protein>
    <recommendedName>
        <fullName evidence="3">Heavy metal transporter</fullName>
    </recommendedName>
</protein>
<sequence length="274" mass="28613">MSALVIGGGIWGVQRYIHDSQALVVVQCATTVGSVKHTLDPEQAGNAATISAVAVGRGLPSRATSIALATAFQESKLRNLDYGDTAGPDSRGLFQQRPSQGWGTQAQVMDPVYAAGAFFDELVTFDYRSMSVTQAAQKVQRSAFPEAYADHEDLGRAFASALTGQSASALTCSLRRTTGAGSAAAVAKRMESEYGSSTFSPKVQGDIVSTRVSSTEQGWALAQWAVAHAQEDSTVSVSYGGLTWTREKGAWERGEGHDGAGTVAIQLASAAGQG</sequence>
<dbReference type="AlphaFoldDB" id="A0A399JDH2"/>
<dbReference type="EMBL" id="QQXK01000010">
    <property type="protein sequence ID" value="RII42627.1"/>
    <property type="molecule type" value="Genomic_DNA"/>
</dbReference>
<reference evidence="1 2" key="1">
    <citation type="submission" date="2018-07" db="EMBL/GenBank/DDBJ databases">
        <title>Arthrobacter sp. nov., isolated from raw cow's milk with high bacterial count.</title>
        <authorList>
            <person name="Hahne J."/>
            <person name="Isele D."/>
            <person name="Lipski A."/>
        </authorList>
    </citation>
    <scope>NUCLEOTIDE SEQUENCE [LARGE SCALE GENOMIC DNA]</scope>
    <source>
        <strain evidence="1 2">JZ R-35</strain>
    </source>
</reference>
<name>A0A399JDH2_9MICC</name>
<accession>A0A399JDH2</accession>
<comment type="caution">
    <text evidence="1">The sequence shown here is derived from an EMBL/GenBank/DDBJ whole genome shotgun (WGS) entry which is preliminary data.</text>
</comment>
<proteinExistence type="predicted"/>
<evidence type="ECO:0008006" key="3">
    <source>
        <dbReference type="Google" id="ProtNLM"/>
    </source>
</evidence>
<evidence type="ECO:0000313" key="2">
    <source>
        <dbReference type="Proteomes" id="UP000265419"/>
    </source>
</evidence>
<organism evidence="1 2">
    <name type="scientific">Galactobacter valiniphilus</name>
    <dbReference type="NCBI Taxonomy" id="2676122"/>
    <lineage>
        <taxon>Bacteria</taxon>
        <taxon>Bacillati</taxon>
        <taxon>Actinomycetota</taxon>
        <taxon>Actinomycetes</taxon>
        <taxon>Micrococcales</taxon>
        <taxon>Micrococcaceae</taxon>
        <taxon>Galactobacter</taxon>
    </lineage>
</organism>
<keyword evidence="2" id="KW-1185">Reference proteome</keyword>
<evidence type="ECO:0000313" key="1">
    <source>
        <dbReference type="EMBL" id="RII42627.1"/>
    </source>
</evidence>
<dbReference type="Proteomes" id="UP000265419">
    <property type="component" value="Unassembled WGS sequence"/>
</dbReference>